<organism evidence="7 8">
    <name type="scientific">Candidatus Ornithomonoglobus intestinigallinarum</name>
    <dbReference type="NCBI Taxonomy" id="2840894"/>
    <lineage>
        <taxon>Bacteria</taxon>
        <taxon>Bacillati</taxon>
        <taxon>Bacillota</taxon>
        <taxon>Clostridia</taxon>
        <taxon>Candidatus Ornithomonoglobus</taxon>
    </lineage>
</organism>
<dbReference type="AlphaFoldDB" id="A0A9D1KPA7"/>
<evidence type="ECO:0000256" key="2">
    <source>
        <dbReference type="ARBA" id="ARBA00009773"/>
    </source>
</evidence>
<feature type="transmembrane region" description="Helical" evidence="6">
    <location>
        <begin position="12"/>
        <end position="28"/>
    </location>
</feature>
<evidence type="ECO:0000256" key="3">
    <source>
        <dbReference type="ARBA" id="ARBA00022692"/>
    </source>
</evidence>
<dbReference type="Pfam" id="PF01594">
    <property type="entry name" value="AI-2E_transport"/>
    <property type="match status" value="1"/>
</dbReference>
<evidence type="ECO:0000313" key="7">
    <source>
        <dbReference type="EMBL" id="HIT84689.1"/>
    </source>
</evidence>
<dbReference type="PANTHER" id="PTHR21716:SF68">
    <property type="entry name" value="TRANSPORT PROTEIN YTVI-RELATED"/>
    <property type="match status" value="1"/>
</dbReference>
<dbReference type="InterPro" id="IPR002549">
    <property type="entry name" value="AI-2E-like"/>
</dbReference>
<dbReference type="InterPro" id="IPR014227">
    <property type="entry name" value="YtvI-like"/>
</dbReference>
<keyword evidence="4 6" id="KW-1133">Transmembrane helix</keyword>
<protein>
    <submittedName>
        <fullName evidence="7">Sporulation integral membrane protein YtvI</fullName>
    </submittedName>
</protein>
<gene>
    <name evidence="7" type="primary">ytvI</name>
    <name evidence="7" type="ORF">IAA60_02160</name>
</gene>
<comment type="subcellular location">
    <subcellularLocation>
        <location evidence="1">Membrane</location>
        <topology evidence="1">Multi-pass membrane protein</topology>
    </subcellularLocation>
</comment>
<accession>A0A9D1KPA7</accession>
<comment type="caution">
    <text evidence="7">The sequence shown here is derived from an EMBL/GenBank/DDBJ whole genome shotgun (WGS) entry which is preliminary data.</text>
</comment>
<feature type="transmembrane region" description="Helical" evidence="6">
    <location>
        <begin position="245"/>
        <end position="270"/>
    </location>
</feature>
<evidence type="ECO:0000256" key="6">
    <source>
        <dbReference type="SAM" id="Phobius"/>
    </source>
</evidence>
<dbReference type="Proteomes" id="UP000824165">
    <property type="component" value="Unassembled WGS sequence"/>
</dbReference>
<name>A0A9D1KPA7_9FIRM</name>
<evidence type="ECO:0000256" key="4">
    <source>
        <dbReference type="ARBA" id="ARBA00022989"/>
    </source>
</evidence>
<feature type="transmembrane region" description="Helical" evidence="6">
    <location>
        <begin position="34"/>
        <end position="51"/>
    </location>
</feature>
<dbReference type="GO" id="GO:0016020">
    <property type="term" value="C:membrane"/>
    <property type="evidence" value="ECO:0007669"/>
    <property type="project" value="UniProtKB-SubCell"/>
</dbReference>
<comment type="similarity">
    <text evidence="2">Belongs to the autoinducer-2 exporter (AI-2E) (TC 2.A.86) family.</text>
</comment>
<feature type="transmembrane region" description="Helical" evidence="6">
    <location>
        <begin position="320"/>
        <end position="346"/>
    </location>
</feature>
<dbReference type="NCBIfam" id="TIGR02872">
    <property type="entry name" value="spore_ytvI"/>
    <property type="match status" value="1"/>
</dbReference>
<proteinExistence type="inferred from homology"/>
<evidence type="ECO:0000313" key="8">
    <source>
        <dbReference type="Proteomes" id="UP000824165"/>
    </source>
</evidence>
<feature type="transmembrane region" description="Helical" evidence="6">
    <location>
        <begin position="72"/>
        <end position="93"/>
    </location>
</feature>
<feature type="transmembrane region" description="Helical" evidence="6">
    <location>
        <begin position="221"/>
        <end position="239"/>
    </location>
</feature>
<keyword evidence="3 6" id="KW-0812">Transmembrane</keyword>
<evidence type="ECO:0000256" key="5">
    <source>
        <dbReference type="ARBA" id="ARBA00023136"/>
    </source>
</evidence>
<keyword evidence="5 6" id="KW-0472">Membrane</keyword>
<reference evidence="7" key="2">
    <citation type="journal article" date="2021" name="PeerJ">
        <title>Extensive microbial diversity within the chicken gut microbiome revealed by metagenomics and culture.</title>
        <authorList>
            <person name="Gilroy R."/>
            <person name="Ravi A."/>
            <person name="Getino M."/>
            <person name="Pursley I."/>
            <person name="Horton D.L."/>
            <person name="Alikhan N.F."/>
            <person name="Baker D."/>
            <person name="Gharbi K."/>
            <person name="Hall N."/>
            <person name="Watson M."/>
            <person name="Adriaenssens E.M."/>
            <person name="Foster-Nyarko E."/>
            <person name="Jarju S."/>
            <person name="Secka A."/>
            <person name="Antonio M."/>
            <person name="Oren A."/>
            <person name="Chaudhuri R.R."/>
            <person name="La Ragione R."/>
            <person name="Hildebrand F."/>
            <person name="Pallen M.J."/>
        </authorList>
    </citation>
    <scope>NUCLEOTIDE SEQUENCE</scope>
    <source>
        <strain evidence="7">CHK181-108</strain>
    </source>
</reference>
<feature type="transmembrane region" description="Helical" evidence="6">
    <location>
        <begin position="164"/>
        <end position="183"/>
    </location>
</feature>
<dbReference type="PANTHER" id="PTHR21716">
    <property type="entry name" value="TRANSMEMBRANE PROTEIN"/>
    <property type="match status" value="1"/>
</dbReference>
<feature type="transmembrane region" description="Helical" evidence="6">
    <location>
        <begin position="282"/>
        <end position="300"/>
    </location>
</feature>
<sequence>MKWGKVDLKILLWPLIAAALIALLYLLTPRIVELLGLLTGLLLPFIIGYILSKAINPLADMLQKRFKVPRGVTVILVILIVIGIIAGLVYWGASSVSGRVKEIFTSNPDFADYFKSQYSLAIDKLSVFYDSLPEAVQDAISGLGSTTGSATELVMDYAARFVKAMPNAFVAIIVAILSLYFMVTDSKSVSKIMNRLFKTQSSKSAVVWAQIRKYVGGYIKAQLIIMSITATIMSVWFLILGVKYAVLIALGIAFLDALPIFGSGLILWPWSAMSFLNGDIKMGLMLILVYCSIALTRHLTEPKLVSTNVGMNPLLTLMSMYIGYRTLSFGGLILGPLVMLLIVSLYKGGVFDTPIKIVVHIFRKTGQTLTALKDYIISDEE</sequence>
<evidence type="ECO:0000256" key="1">
    <source>
        <dbReference type="ARBA" id="ARBA00004141"/>
    </source>
</evidence>
<reference evidence="7" key="1">
    <citation type="submission" date="2020-10" db="EMBL/GenBank/DDBJ databases">
        <authorList>
            <person name="Gilroy R."/>
        </authorList>
    </citation>
    <scope>NUCLEOTIDE SEQUENCE</scope>
    <source>
        <strain evidence="7">CHK181-108</strain>
    </source>
</reference>
<dbReference type="GO" id="GO:0055085">
    <property type="term" value="P:transmembrane transport"/>
    <property type="evidence" value="ECO:0007669"/>
    <property type="project" value="TreeGrafter"/>
</dbReference>
<dbReference type="EMBL" id="DVLU01000018">
    <property type="protein sequence ID" value="HIT84689.1"/>
    <property type="molecule type" value="Genomic_DNA"/>
</dbReference>